<reference evidence="1 2" key="1">
    <citation type="submission" date="2021-06" db="EMBL/GenBank/DDBJ databases">
        <authorList>
            <person name="Kallberg Y."/>
            <person name="Tangrot J."/>
            <person name="Rosling A."/>
        </authorList>
    </citation>
    <scope>NUCLEOTIDE SEQUENCE [LARGE SCALE GENOMIC DNA]</scope>
    <source>
        <strain evidence="1 2">120-4 pot B 10/14</strain>
    </source>
</reference>
<dbReference type="Proteomes" id="UP000789901">
    <property type="component" value="Unassembled WGS sequence"/>
</dbReference>
<gene>
    <name evidence="1" type="ORF">GMARGA_LOCUS8679</name>
</gene>
<dbReference type="EMBL" id="CAJVQB010004509">
    <property type="protein sequence ID" value="CAG8637840.1"/>
    <property type="molecule type" value="Genomic_DNA"/>
</dbReference>
<organism evidence="1 2">
    <name type="scientific">Gigaspora margarita</name>
    <dbReference type="NCBI Taxonomy" id="4874"/>
    <lineage>
        <taxon>Eukaryota</taxon>
        <taxon>Fungi</taxon>
        <taxon>Fungi incertae sedis</taxon>
        <taxon>Mucoromycota</taxon>
        <taxon>Glomeromycotina</taxon>
        <taxon>Glomeromycetes</taxon>
        <taxon>Diversisporales</taxon>
        <taxon>Gigasporaceae</taxon>
        <taxon>Gigaspora</taxon>
    </lineage>
</organism>
<accession>A0ABN7UN58</accession>
<sequence>AEYDINKRVAKTGRHNILNKNINAKNPYDCISIILKDEIPIYRDRLYEDSTAICFGCIKLMHINVNLASKASQFDLMKDYYNYKRSNPQTNFERARLIQRFWKIFREKELLNAYLV</sequence>
<name>A0ABN7UN58_GIGMA</name>
<evidence type="ECO:0000313" key="2">
    <source>
        <dbReference type="Proteomes" id="UP000789901"/>
    </source>
</evidence>
<feature type="non-terminal residue" evidence="1">
    <location>
        <position position="1"/>
    </location>
</feature>
<keyword evidence="2" id="KW-1185">Reference proteome</keyword>
<protein>
    <submittedName>
        <fullName evidence="1">30061_t:CDS:1</fullName>
    </submittedName>
</protein>
<evidence type="ECO:0000313" key="1">
    <source>
        <dbReference type="EMBL" id="CAG8637840.1"/>
    </source>
</evidence>
<comment type="caution">
    <text evidence="1">The sequence shown here is derived from an EMBL/GenBank/DDBJ whole genome shotgun (WGS) entry which is preliminary data.</text>
</comment>
<proteinExistence type="predicted"/>